<dbReference type="Proteomes" id="UP000002754">
    <property type="component" value="Unassembled WGS sequence"/>
</dbReference>
<dbReference type="EMBL" id="ALPT02000044">
    <property type="protein sequence ID" value="KGA96873.1"/>
    <property type="molecule type" value="Genomic_DNA"/>
</dbReference>
<sequence>MSDPFSELADTIDRHVGKRSKSATLGIPSVLGTITSSGVKLDDFKHPITDPLYSQGLRSTLRNGDRVLCVLVNGGNDTVIVCAVARS</sequence>
<evidence type="ECO:0000313" key="4">
    <source>
        <dbReference type="Proteomes" id="UP000297014"/>
    </source>
</evidence>
<evidence type="ECO:0000313" key="2">
    <source>
        <dbReference type="EMBL" id="THG91152.1"/>
    </source>
</evidence>
<gene>
    <name evidence="2" type="ORF">AJ85_06590</name>
    <name evidence="1" type="ORF">BALCAV_0213735</name>
</gene>
<protein>
    <submittedName>
        <fullName evidence="1">Uncharacterized protein</fullName>
    </submittedName>
</protein>
<dbReference type="RefSeq" id="WP_003321282.1">
    <property type="nucleotide sequence ID" value="NZ_ALPT02000044.1"/>
</dbReference>
<evidence type="ECO:0000313" key="1">
    <source>
        <dbReference type="EMBL" id="KGA96873.1"/>
    </source>
</evidence>
<dbReference type="Proteomes" id="UP000297014">
    <property type="component" value="Unassembled WGS sequence"/>
</dbReference>
<organism evidence="1 3">
    <name type="scientific">Alkalihalobacillus alcalophilus ATCC 27647 = CGMCC 1.3604</name>
    <dbReference type="NCBI Taxonomy" id="1218173"/>
    <lineage>
        <taxon>Bacteria</taxon>
        <taxon>Bacillati</taxon>
        <taxon>Bacillota</taxon>
        <taxon>Bacilli</taxon>
        <taxon>Bacillales</taxon>
        <taxon>Bacillaceae</taxon>
        <taxon>Alkalihalobacillus</taxon>
    </lineage>
</organism>
<proteinExistence type="predicted"/>
<reference evidence="1 3" key="1">
    <citation type="journal article" date="2014" name="Genome Announc.">
        <title>Draft Genome Sequence of Bacillus alcalophilus AV1934, a Classic Alkaliphile Isolated from Human Feces in 1934.</title>
        <authorList>
            <person name="Attie O."/>
            <person name="Jayaprakash A."/>
            <person name="Shah H."/>
            <person name="Paulsen I.T."/>
            <person name="Morino M."/>
            <person name="Takahashi Y."/>
            <person name="Narumi I."/>
            <person name="Sachidanandam R."/>
            <person name="Satoh K."/>
            <person name="Ito M."/>
            <person name="Krulwich T.A."/>
        </authorList>
    </citation>
    <scope>NUCLEOTIDE SEQUENCE [LARGE SCALE GENOMIC DNA]</scope>
    <source>
        <strain evidence="1 3">AV1934</strain>
    </source>
</reference>
<dbReference type="eggNOG" id="ENOG5033GN6">
    <property type="taxonomic scope" value="Bacteria"/>
</dbReference>
<reference evidence="2 4" key="2">
    <citation type="submission" date="2014-01" db="EMBL/GenBank/DDBJ databases">
        <title>Draft genome sequencing of Bacillus alcalophilus CGMCC 1.3604.</title>
        <authorList>
            <person name="Yang J."/>
            <person name="Diao L."/>
            <person name="Yang S."/>
        </authorList>
    </citation>
    <scope>NUCLEOTIDE SEQUENCE [LARGE SCALE GENOMIC DNA]</scope>
    <source>
        <strain evidence="2 4">CGMCC 1.3604</strain>
    </source>
</reference>
<name>A0A094WLQ2_ALKAL</name>
<comment type="caution">
    <text evidence="1">The sequence shown here is derived from an EMBL/GenBank/DDBJ whole genome shotgun (WGS) entry which is preliminary data.</text>
</comment>
<keyword evidence="3" id="KW-1185">Reference proteome</keyword>
<accession>A0A094WLQ2</accession>
<dbReference type="EMBL" id="JALP01000086">
    <property type="protein sequence ID" value="THG91152.1"/>
    <property type="molecule type" value="Genomic_DNA"/>
</dbReference>
<dbReference type="STRING" id="1218173.BALCAV_0213735"/>
<evidence type="ECO:0000313" key="3">
    <source>
        <dbReference type="Proteomes" id="UP000002754"/>
    </source>
</evidence>
<dbReference type="AlphaFoldDB" id="A0A094WLQ2"/>